<dbReference type="EMBL" id="CP001348">
    <property type="protein sequence ID" value="ACL77314.1"/>
    <property type="molecule type" value="Genomic_DNA"/>
</dbReference>
<dbReference type="KEGG" id="cce:Ccel_3022"/>
<dbReference type="Proteomes" id="UP000001349">
    <property type="component" value="Chromosome"/>
</dbReference>
<protein>
    <submittedName>
        <fullName evidence="1">Uncharacterized protein</fullName>
    </submittedName>
</protein>
<dbReference type="RefSeq" id="WP_015926373.1">
    <property type="nucleotide sequence ID" value="NC_011898.1"/>
</dbReference>
<dbReference type="HOGENOM" id="CLU_2153949_0_0_9"/>
<dbReference type="AlphaFoldDB" id="B8I8Y2"/>
<gene>
    <name evidence="1" type="ordered locus">Ccel_3022</name>
</gene>
<organism evidence="1 2">
    <name type="scientific">Ruminiclostridium cellulolyticum (strain ATCC 35319 / DSM 5812 / JCM 6584 / H10)</name>
    <name type="common">Clostridium cellulolyticum</name>
    <dbReference type="NCBI Taxonomy" id="394503"/>
    <lineage>
        <taxon>Bacteria</taxon>
        <taxon>Bacillati</taxon>
        <taxon>Bacillota</taxon>
        <taxon>Clostridia</taxon>
        <taxon>Eubacteriales</taxon>
        <taxon>Oscillospiraceae</taxon>
        <taxon>Ruminiclostridium</taxon>
    </lineage>
</organism>
<name>B8I8Y2_RUMCH</name>
<reference evidence="1 2" key="1">
    <citation type="submission" date="2009-01" db="EMBL/GenBank/DDBJ databases">
        <title>Complete sequence of Clostridium cellulolyticum H10.</title>
        <authorList>
            <consortium name="US DOE Joint Genome Institute"/>
            <person name="Lucas S."/>
            <person name="Copeland A."/>
            <person name="Lapidus A."/>
            <person name="Glavina del Rio T."/>
            <person name="Dalin E."/>
            <person name="Tice H."/>
            <person name="Bruce D."/>
            <person name="Goodwin L."/>
            <person name="Pitluck S."/>
            <person name="Chertkov O."/>
            <person name="Saunders E."/>
            <person name="Brettin T."/>
            <person name="Detter J.C."/>
            <person name="Han C."/>
            <person name="Larimer F."/>
            <person name="Land M."/>
            <person name="Hauser L."/>
            <person name="Kyrpides N."/>
            <person name="Ivanova N."/>
            <person name="Zhou J."/>
            <person name="Richardson P."/>
        </authorList>
    </citation>
    <scope>NUCLEOTIDE SEQUENCE [LARGE SCALE GENOMIC DNA]</scope>
    <source>
        <strain evidence="2">ATCC 35319 / DSM 5812 / JCM 6584 / H10</strain>
    </source>
</reference>
<evidence type="ECO:0000313" key="1">
    <source>
        <dbReference type="EMBL" id="ACL77314.1"/>
    </source>
</evidence>
<proteinExistence type="predicted"/>
<sequence length="111" mass="12930">MQHKNYTEFNGYYQLVLVDLFKWYSTYVKSYNLLFEMNKLAEVSKEDKEAILSMIENLTDLDNADTAIDKLNSLLATQTNTVETEAEINTAKVKNVKAQEIKKLRWRKSGQ</sequence>
<accession>B8I8Y2</accession>
<evidence type="ECO:0000313" key="2">
    <source>
        <dbReference type="Proteomes" id="UP000001349"/>
    </source>
</evidence>
<keyword evidence="2" id="KW-1185">Reference proteome</keyword>